<organism evidence="2 3">
    <name type="scientific">Phytophthora cactorum</name>
    <dbReference type="NCBI Taxonomy" id="29920"/>
    <lineage>
        <taxon>Eukaryota</taxon>
        <taxon>Sar</taxon>
        <taxon>Stramenopiles</taxon>
        <taxon>Oomycota</taxon>
        <taxon>Peronosporomycetes</taxon>
        <taxon>Peronosporales</taxon>
        <taxon>Peronosporaceae</taxon>
        <taxon>Phytophthora</taxon>
    </lineage>
</organism>
<reference evidence="2" key="1">
    <citation type="submission" date="2021-01" db="EMBL/GenBank/DDBJ databases">
        <title>Phytophthora aleatoria, a newly-described species from Pinus radiata is distinct from Phytophthora cactorum isolates based on comparative genomics.</title>
        <authorList>
            <person name="Mcdougal R."/>
            <person name="Panda P."/>
            <person name="Williams N."/>
            <person name="Studholme D.J."/>
        </authorList>
    </citation>
    <scope>NUCLEOTIDE SEQUENCE</scope>
    <source>
        <strain evidence="2">NZFS 3830</strain>
    </source>
</reference>
<proteinExistence type="predicted"/>
<protein>
    <submittedName>
        <fullName evidence="2">Uncharacterized protein</fullName>
    </submittedName>
</protein>
<dbReference type="AlphaFoldDB" id="A0A8T1USX8"/>
<sequence>MKVVNEHTRPPRPIPPRDGSKLIKGFVQQAEQRRVACRVALLGLDENLPHGLQDIDVHMLHIDRTHKEEESTAAIIGGLFATKQVQRNRQISLTPAMLPAATAAAASGL</sequence>
<evidence type="ECO:0000313" key="2">
    <source>
        <dbReference type="EMBL" id="KAG6969846.1"/>
    </source>
</evidence>
<evidence type="ECO:0000313" key="3">
    <source>
        <dbReference type="Proteomes" id="UP000688947"/>
    </source>
</evidence>
<dbReference type="OrthoDB" id="162570at2759"/>
<accession>A0A8T1USX8</accession>
<gene>
    <name evidence="2" type="ORF">JG687_00002980</name>
</gene>
<evidence type="ECO:0000256" key="1">
    <source>
        <dbReference type="SAM" id="MobiDB-lite"/>
    </source>
</evidence>
<dbReference type="EMBL" id="JAENGZ010000086">
    <property type="protein sequence ID" value="KAG6969846.1"/>
    <property type="molecule type" value="Genomic_DNA"/>
</dbReference>
<name>A0A8T1USX8_9STRA</name>
<feature type="region of interest" description="Disordered" evidence="1">
    <location>
        <begin position="1"/>
        <end position="20"/>
    </location>
</feature>
<feature type="non-terminal residue" evidence="2">
    <location>
        <position position="1"/>
    </location>
</feature>
<dbReference type="Proteomes" id="UP000688947">
    <property type="component" value="Unassembled WGS sequence"/>
</dbReference>
<comment type="caution">
    <text evidence="2">The sequence shown here is derived from an EMBL/GenBank/DDBJ whole genome shotgun (WGS) entry which is preliminary data.</text>
</comment>